<keyword evidence="2" id="KW-0808">Transferase</keyword>
<feature type="chain" id="PRO_5046932694" evidence="1">
    <location>
        <begin position="33"/>
        <end position="84"/>
    </location>
</feature>
<accession>A0ABR3KAB9</accession>
<evidence type="ECO:0000256" key="1">
    <source>
        <dbReference type="SAM" id="SignalP"/>
    </source>
</evidence>
<gene>
    <name evidence="2" type="ORF">TSPI_01773</name>
</gene>
<dbReference type="EMBL" id="JBEUSY010000451">
    <property type="protein sequence ID" value="KAL1232366.1"/>
    <property type="molecule type" value="Genomic_DNA"/>
</dbReference>
<keyword evidence="2" id="KW-0418">Kinase</keyword>
<keyword evidence="3" id="KW-1185">Reference proteome</keyword>
<name>A0ABR3KAB9_TRISP</name>
<protein>
    <submittedName>
        <fullName evidence="2">Serine/threonine-protein kinase</fullName>
    </submittedName>
</protein>
<reference evidence="2 3" key="1">
    <citation type="submission" date="2024-07" db="EMBL/GenBank/DDBJ databases">
        <title>Enhanced genomic and transcriptomic resources for Trichinella pseudospiralis and T. spiralis underpin the discovery of pronounced molecular differences between stages and species.</title>
        <authorList>
            <person name="Pasi K.K."/>
            <person name="La Rosa G."/>
            <person name="Gomez-Morales M.A."/>
            <person name="Tosini F."/>
            <person name="Sumanam S."/>
            <person name="Young N.D."/>
            <person name="Chang B.C."/>
            <person name="Robin G.B."/>
        </authorList>
    </citation>
    <scope>NUCLEOTIDE SEQUENCE [LARGE SCALE GENOMIC DNA]</scope>
    <source>
        <strain evidence="2">ISS534</strain>
    </source>
</reference>
<organism evidence="2 3">
    <name type="scientific">Trichinella spiralis</name>
    <name type="common">Trichina worm</name>
    <dbReference type="NCBI Taxonomy" id="6334"/>
    <lineage>
        <taxon>Eukaryota</taxon>
        <taxon>Metazoa</taxon>
        <taxon>Ecdysozoa</taxon>
        <taxon>Nematoda</taxon>
        <taxon>Enoplea</taxon>
        <taxon>Dorylaimia</taxon>
        <taxon>Trichinellida</taxon>
        <taxon>Trichinellidae</taxon>
        <taxon>Trichinella</taxon>
    </lineage>
</organism>
<comment type="caution">
    <text evidence="2">The sequence shown here is derived from an EMBL/GenBank/DDBJ whole genome shotgun (WGS) entry which is preliminary data.</text>
</comment>
<keyword evidence="1" id="KW-0732">Signal</keyword>
<proteinExistence type="predicted"/>
<dbReference type="Proteomes" id="UP001558632">
    <property type="component" value="Unassembled WGS sequence"/>
</dbReference>
<evidence type="ECO:0000313" key="2">
    <source>
        <dbReference type="EMBL" id="KAL1232366.1"/>
    </source>
</evidence>
<dbReference type="GO" id="GO:0016301">
    <property type="term" value="F:kinase activity"/>
    <property type="evidence" value="ECO:0007669"/>
    <property type="project" value="UniProtKB-KW"/>
</dbReference>
<feature type="signal peptide" evidence="1">
    <location>
        <begin position="1"/>
        <end position="32"/>
    </location>
</feature>
<sequence>MLIRCRQYINPKSSDFAHLLLLLLHVSRDALAKTARQICQKFLNCLAKKMENRRQNANYKEQLLNNYKQNFDVKQKRGNLKLRL</sequence>
<evidence type="ECO:0000313" key="3">
    <source>
        <dbReference type="Proteomes" id="UP001558632"/>
    </source>
</evidence>